<keyword evidence="1" id="KW-1003">Cell membrane</keyword>
<dbReference type="InterPro" id="IPR050256">
    <property type="entry name" value="Glycosyltransferase_2"/>
</dbReference>
<dbReference type="Pfam" id="PF00535">
    <property type="entry name" value="Glycos_transf_2"/>
    <property type="match status" value="1"/>
</dbReference>
<sequence length="267" mass="28726">MPEMTRPADAAPGALESGAPLLSVVVPVRNEAPNIGPLVEEISTALAAIRHEIVYVNDGSADNSAAVLADLAARVPTLRVLTHAVSCGQSAAIVSGVRAARGAWIATLDGDGQNDPADIPALWDFAQNEARPEAPALMVAGWRTTRRDTQVKRLSSRLANRIRARLLGDATPDTGCGLKLFPRALFLELPPFDHMHRFLPALVLRQGGRVVSRPVNHRPRLRGQSNYGTLDRLAVGITDILGVMWLQRRWKRPCLVAAPEPVSPPAP</sequence>
<evidence type="ECO:0000256" key="3">
    <source>
        <dbReference type="ARBA" id="ARBA00022679"/>
    </source>
</evidence>
<evidence type="ECO:0000256" key="6">
    <source>
        <dbReference type="ARBA" id="ARBA00022989"/>
    </source>
</evidence>
<keyword evidence="2 9" id="KW-0328">Glycosyltransferase</keyword>
<dbReference type="EC" id="2.4.-.-" evidence="9"/>
<keyword evidence="5" id="KW-0448">Lipopolysaccharide biosynthesis</keyword>
<dbReference type="Gene3D" id="3.90.550.10">
    <property type="entry name" value="Spore Coat Polysaccharide Biosynthesis Protein SpsA, Chain A"/>
    <property type="match status" value="1"/>
</dbReference>
<keyword evidence="6" id="KW-1133">Transmembrane helix</keyword>
<keyword evidence="3 9" id="KW-0808">Transferase</keyword>
<evidence type="ECO:0000256" key="4">
    <source>
        <dbReference type="ARBA" id="ARBA00022692"/>
    </source>
</evidence>
<evidence type="ECO:0000256" key="7">
    <source>
        <dbReference type="ARBA" id="ARBA00023136"/>
    </source>
</evidence>
<keyword evidence="10" id="KW-1185">Reference proteome</keyword>
<evidence type="ECO:0000313" key="10">
    <source>
        <dbReference type="Proteomes" id="UP001595593"/>
    </source>
</evidence>
<dbReference type="EMBL" id="JBHRTN010000002">
    <property type="protein sequence ID" value="MFC3123540.1"/>
    <property type="molecule type" value="Genomic_DNA"/>
</dbReference>
<evidence type="ECO:0000259" key="8">
    <source>
        <dbReference type="Pfam" id="PF00535"/>
    </source>
</evidence>
<feature type="domain" description="Glycosyltransferase 2-like" evidence="8">
    <location>
        <begin position="23"/>
        <end position="186"/>
    </location>
</feature>
<dbReference type="GO" id="GO:0016757">
    <property type="term" value="F:glycosyltransferase activity"/>
    <property type="evidence" value="ECO:0007669"/>
    <property type="project" value="UniProtKB-KW"/>
</dbReference>
<dbReference type="CDD" id="cd04187">
    <property type="entry name" value="DPM1_like_bac"/>
    <property type="match status" value="1"/>
</dbReference>
<dbReference type="PANTHER" id="PTHR48090:SF3">
    <property type="entry name" value="UNDECAPRENYL-PHOSPHATE 4-DEOXY-4-FORMAMIDO-L-ARABINOSE TRANSFERASE"/>
    <property type="match status" value="1"/>
</dbReference>
<keyword evidence="4" id="KW-0812">Transmembrane</keyword>
<dbReference type="InterPro" id="IPR029044">
    <property type="entry name" value="Nucleotide-diphossugar_trans"/>
</dbReference>
<dbReference type="RefSeq" id="WP_379592637.1">
    <property type="nucleotide sequence ID" value="NZ_JBHRTN010000002.1"/>
</dbReference>
<protein>
    <submittedName>
        <fullName evidence="9">Glycosyltransferase family 2 protein</fullName>
        <ecNumber evidence="9">2.4.-.-</ecNumber>
    </submittedName>
</protein>
<comment type="caution">
    <text evidence="9">The sequence shown here is derived from an EMBL/GenBank/DDBJ whole genome shotgun (WGS) entry which is preliminary data.</text>
</comment>
<evidence type="ECO:0000256" key="2">
    <source>
        <dbReference type="ARBA" id="ARBA00022676"/>
    </source>
</evidence>
<accession>A0ABV7FTN0</accession>
<dbReference type="InterPro" id="IPR001173">
    <property type="entry name" value="Glyco_trans_2-like"/>
</dbReference>
<organism evidence="9 10">
    <name type="scientific">Teichococcus globiformis</name>
    <dbReference type="NCBI Taxonomy" id="2307229"/>
    <lineage>
        <taxon>Bacteria</taxon>
        <taxon>Pseudomonadati</taxon>
        <taxon>Pseudomonadota</taxon>
        <taxon>Alphaproteobacteria</taxon>
        <taxon>Acetobacterales</taxon>
        <taxon>Roseomonadaceae</taxon>
        <taxon>Roseomonas</taxon>
    </lineage>
</organism>
<dbReference type="SUPFAM" id="SSF53448">
    <property type="entry name" value="Nucleotide-diphospho-sugar transferases"/>
    <property type="match status" value="1"/>
</dbReference>
<evidence type="ECO:0000256" key="1">
    <source>
        <dbReference type="ARBA" id="ARBA00022475"/>
    </source>
</evidence>
<name>A0ABV7FTN0_9PROT</name>
<keyword evidence="7" id="KW-0472">Membrane</keyword>
<proteinExistence type="predicted"/>
<gene>
    <name evidence="9" type="ORF">ACFOD4_00590</name>
</gene>
<reference evidence="10" key="1">
    <citation type="journal article" date="2019" name="Int. J. Syst. Evol. Microbiol.">
        <title>The Global Catalogue of Microorganisms (GCM) 10K type strain sequencing project: providing services to taxonomists for standard genome sequencing and annotation.</title>
        <authorList>
            <consortium name="The Broad Institute Genomics Platform"/>
            <consortium name="The Broad Institute Genome Sequencing Center for Infectious Disease"/>
            <person name="Wu L."/>
            <person name="Ma J."/>
        </authorList>
    </citation>
    <scope>NUCLEOTIDE SEQUENCE [LARGE SCALE GENOMIC DNA]</scope>
    <source>
        <strain evidence="10">KCTC 52094</strain>
    </source>
</reference>
<evidence type="ECO:0000256" key="5">
    <source>
        <dbReference type="ARBA" id="ARBA00022985"/>
    </source>
</evidence>
<dbReference type="PANTHER" id="PTHR48090">
    <property type="entry name" value="UNDECAPRENYL-PHOSPHATE 4-DEOXY-4-FORMAMIDO-L-ARABINOSE TRANSFERASE-RELATED"/>
    <property type="match status" value="1"/>
</dbReference>
<dbReference type="Proteomes" id="UP001595593">
    <property type="component" value="Unassembled WGS sequence"/>
</dbReference>
<evidence type="ECO:0000313" key="9">
    <source>
        <dbReference type="EMBL" id="MFC3123540.1"/>
    </source>
</evidence>